<evidence type="ECO:0008006" key="4">
    <source>
        <dbReference type="Google" id="ProtNLM"/>
    </source>
</evidence>
<dbReference type="AlphaFoldDB" id="A0A511AH23"/>
<evidence type="ECO:0000256" key="1">
    <source>
        <dbReference type="SAM" id="Phobius"/>
    </source>
</evidence>
<keyword evidence="1" id="KW-0812">Transmembrane</keyword>
<proteinExistence type="predicted"/>
<protein>
    <recommendedName>
        <fullName evidence="4">UDP-N-acetylmuramyl pentapeptide phosphotransferase</fullName>
    </recommendedName>
</protein>
<name>A0A511AH23_9MICO</name>
<dbReference type="Proteomes" id="UP000321225">
    <property type="component" value="Unassembled WGS sequence"/>
</dbReference>
<comment type="caution">
    <text evidence="2">The sequence shown here is derived from an EMBL/GenBank/DDBJ whole genome shotgun (WGS) entry which is preliminary data.</text>
</comment>
<organism evidence="2 3">
    <name type="scientific">Microbacterium aerolatum</name>
    <dbReference type="NCBI Taxonomy" id="153731"/>
    <lineage>
        <taxon>Bacteria</taxon>
        <taxon>Bacillati</taxon>
        <taxon>Actinomycetota</taxon>
        <taxon>Actinomycetes</taxon>
        <taxon>Micrococcales</taxon>
        <taxon>Microbacteriaceae</taxon>
        <taxon>Microbacterium</taxon>
    </lineage>
</organism>
<evidence type="ECO:0000313" key="2">
    <source>
        <dbReference type="EMBL" id="GEK87282.1"/>
    </source>
</evidence>
<sequence>MSTGQAGSGDKSAPVKMVTTNTGRILRVSPEDEAARAAAAAAATAAPPNMDPARRTDVLFRVRRAEGHELSAWWMIGAFVVTSGLVIALLSWVPYSA</sequence>
<dbReference type="EMBL" id="BJUW01000012">
    <property type="protein sequence ID" value="GEK87282.1"/>
    <property type="molecule type" value="Genomic_DNA"/>
</dbReference>
<keyword evidence="1" id="KW-1133">Transmembrane helix</keyword>
<feature type="transmembrane region" description="Helical" evidence="1">
    <location>
        <begin position="70"/>
        <end position="93"/>
    </location>
</feature>
<dbReference type="OrthoDB" id="5074012at2"/>
<keyword evidence="1" id="KW-0472">Membrane</keyword>
<accession>A0A511AH23</accession>
<keyword evidence="3" id="KW-1185">Reference proteome</keyword>
<reference evidence="2 3" key="1">
    <citation type="submission" date="2019-07" db="EMBL/GenBank/DDBJ databases">
        <title>Whole genome shotgun sequence of Microbacterium aerolatum NBRC 103071.</title>
        <authorList>
            <person name="Hosoyama A."/>
            <person name="Uohara A."/>
            <person name="Ohji S."/>
            <person name="Ichikawa N."/>
        </authorList>
    </citation>
    <scope>NUCLEOTIDE SEQUENCE [LARGE SCALE GENOMIC DNA]</scope>
    <source>
        <strain evidence="2 3">NBRC 103071</strain>
    </source>
</reference>
<dbReference type="RefSeq" id="WP_147039867.1">
    <property type="nucleotide sequence ID" value="NZ_BJUW01000012.1"/>
</dbReference>
<gene>
    <name evidence="2" type="ORF">MAE01_24580</name>
</gene>
<evidence type="ECO:0000313" key="3">
    <source>
        <dbReference type="Proteomes" id="UP000321225"/>
    </source>
</evidence>